<dbReference type="EMBL" id="UOFM01000092">
    <property type="protein sequence ID" value="VAW74267.1"/>
    <property type="molecule type" value="Genomic_DNA"/>
</dbReference>
<evidence type="ECO:0000256" key="2">
    <source>
        <dbReference type="ARBA" id="ARBA00022801"/>
    </source>
</evidence>
<evidence type="ECO:0000313" key="7">
    <source>
        <dbReference type="EMBL" id="VAW74267.1"/>
    </source>
</evidence>
<feature type="domain" description="UvrD-like helicase ATP-binding" evidence="6">
    <location>
        <begin position="8"/>
        <end position="184"/>
    </location>
</feature>
<dbReference type="GO" id="GO:0003677">
    <property type="term" value="F:DNA binding"/>
    <property type="evidence" value="ECO:0007669"/>
    <property type="project" value="UniProtKB-KW"/>
</dbReference>
<dbReference type="InterPro" id="IPR027417">
    <property type="entry name" value="P-loop_NTPase"/>
</dbReference>
<dbReference type="InterPro" id="IPR014016">
    <property type="entry name" value="UvrD-like_ATP-bd"/>
</dbReference>
<dbReference type="CDD" id="cd17932">
    <property type="entry name" value="DEXQc_UvrD"/>
    <property type="match status" value="1"/>
</dbReference>
<dbReference type="AlphaFoldDB" id="A0A3B0YF40"/>
<keyword evidence="2 7" id="KW-0378">Hydrolase</keyword>
<keyword evidence="1" id="KW-0547">Nucleotide-binding</keyword>
<dbReference type="PANTHER" id="PTHR11070">
    <property type="entry name" value="UVRD / RECB / PCRA DNA HELICASE FAMILY MEMBER"/>
    <property type="match status" value="1"/>
</dbReference>
<reference evidence="7" key="1">
    <citation type="submission" date="2018-06" db="EMBL/GenBank/DDBJ databases">
        <authorList>
            <person name="Zhirakovskaya E."/>
        </authorList>
    </citation>
    <scope>NUCLEOTIDE SEQUENCE</scope>
</reference>
<dbReference type="Pfam" id="PF00580">
    <property type="entry name" value="UvrD-helicase"/>
    <property type="match status" value="1"/>
</dbReference>
<sequence length="184" mass="21014">MDVSYIIDSLNDAQREAVTAAPDPLLVLAGAGSGKTRVLVHRIAWLVQVEGLSPYGILAVTFTNKAAAEMRTRIEKLINIPTRGMWVGTFHGLAHRLLRAHWQDAGLPQTFQVLDSDDQYRIVRRILKALDLDETQWPPRQSQWYINARKDEGIRPQHIEHKGDPHQRQQIAIYQAYEDLCQRS</sequence>
<evidence type="ECO:0000259" key="6">
    <source>
        <dbReference type="PROSITE" id="PS51198"/>
    </source>
</evidence>
<dbReference type="GO" id="GO:0005524">
    <property type="term" value="F:ATP binding"/>
    <property type="evidence" value="ECO:0007669"/>
    <property type="project" value="UniProtKB-KW"/>
</dbReference>
<dbReference type="PANTHER" id="PTHR11070:SF2">
    <property type="entry name" value="ATP-DEPENDENT DNA HELICASE SRS2"/>
    <property type="match status" value="1"/>
</dbReference>
<gene>
    <name evidence="7" type="ORF">MNBD_GAMMA14-1770</name>
</gene>
<dbReference type="InterPro" id="IPR013986">
    <property type="entry name" value="DExx_box_DNA_helicase_dom_sf"/>
</dbReference>
<accession>A0A3B0YF40</accession>
<evidence type="ECO:0000256" key="3">
    <source>
        <dbReference type="ARBA" id="ARBA00022806"/>
    </source>
</evidence>
<dbReference type="InterPro" id="IPR000212">
    <property type="entry name" value="DNA_helicase_UvrD/REP"/>
</dbReference>
<dbReference type="GO" id="GO:0033202">
    <property type="term" value="C:DNA helicase complex"/>
    <property type="evidence" value="ECO:0007669"/>
    <property type="project" value="TreeGrafter"/>
</dbReference>
<dbReference type="GO" id="GO:0005829">
    <property type="term" value="C:cytosol"/>
    <property type="evidence" value="ECO:0007669"/>
    <property type="project" value="TreeGrafter"/>
</dbReference>
<keyword evidence="3 7" id="KW-0347">Helicase</keyword>
<evidence type="ECO:0000256" key="1">
    <source>
        <dbReference type="ARBA" id="ARBA00022741"/>
    </source>
</evidence>
<name>A0A3B0YF40_9ZZZZ</name>
<feature type="non-terminal residue" evidence="7">
    <location>
        <position position="184"/>
    </location>
</feature>
<evidence type="ECO:0000256" key="4">
    <source>
        <dbReference type="ARBA" id="ARBA00022840"/>
    </source>
</evidence>
<proteinExistence type="predicted"/>
<dbReference type="GO" id="GO:0016787">
    <property type="term" value="F:hydrolase activity"/>
    <property type="evidence" value="ECO:0007669"/>
    <property type="project" value="UniProtKB-KW"/>
</dbReference>
<dbReference type="GO" id="GO:0043138">
    <property type="term" value="F:3'-5' DNA helicase activity"/>
    <property type="evidence" value="ECO:0007669"/>
    <property type="project" value="TreeGrafter"/>
</dbReference>
<dbReference type="Gene3D" id="1.10.10.160">
    <property type="match status" value="1"/>
</dbReference>
<dbReference type="EC" id="3.6.4.12" evidence="7"/>
<keyword evidence="4" id="KW-0067">ATP-binding</keyword>
<dbReference type="GO" id="GO:0000725">
    <property type="term" value="P:recombinational repair"/>
    <property type="evidence" value="ECO:0007669"/>
    <property type="project" value="TreeGrafter"/>
</dbReference>
<protein>
    <submittedName>
        <fullName evidence="7">ATP-dependent DNA helicase UvrD/PcrA</fullName>
        <ecNumber evidence="7">3.6.4.12</ecNumber>
    </submittedName>
</protein>
<dbReference type="PROSITE" id="PS51198">
    <property type="entry name" value="UVRD_HELICASE_ATP_BIND"/>
    <property type="match status" value="1"/>
</dbReference>
<organism evidence="7">
    <name type="scientific">hydrothermal vent metagenome</name>
    <dbReference type="NCBI Taxonomy" id="652676"/>
    <lineage>
        <taxon>unclassified sequences</taxon>
        <taxon>metagenomes</taxon>
        <taxon>ecological metagenomes</taxon>
    </lineage>
</organism>
<evidence type="ECO:0000256" key="5">
    <source>
        <dbReference type="ARBA" id="ARBA00023125"/>
    </source>
</evidence>
<dbReference type="SUPFAM" id="SSF52540">
    <property type="entry name" value="P-loop containing nucleoside triphosphate hydrolases"/>
    <property type="match status" value="1"/>
</dbReference>
<keyword evidence="5" id="KW-0238">DNA-binding</keyword>
<dbReference type="Gene3D" id="3.40.50.300">
    <property type="entry name" value="P-loop containing nucleotide triphosphate hydrolases"/>
    <property type="match status" value="1"/>
</dbReference>